<accession>A0A8S4NW55</accession>
<dbReference type="AlphaFoldDB" id="A0A8S4NW55"/>
<feature type="non-terminal residue" evidence="2">
    <location>
        <position position="1"/>
    </location>
</feature>
<evidence type="ECO:0000313" key="3">
    <source>
        <dbReference type="Proteomes" id="UP000749559"/>
    </source>
</evidence>
<dbReference type="Proteomes" id="UP000749559">
    <property type="component" value="Unassembled WGS sequence"/>
</dbReference>
<comment type="caution">
    <text evidence="2">The sequence shown here is derived from an EMBL/GenBank/DDBJ whole genome shotgun (WGS) entry which is preliminary data.</text>
</comment>
<proteinExistence type="predicted"/>
<keyword evidence="3" id="KW-1185">Reference proteome</keyword>
<reference evidence="2" key="1">
    <citation type="submission" date="2022-03" db="EMBL/GenBank/DDBJ databases">
        <authorList>
            <person name="Martin C."/>
        </authorList>
    </citation>
    <scope>NUCLEOTIDE SEQUENCE</scope>
</reference>
<feature type="compositionally biased region" description="Polar residues" evidence="1">
    <location>
        <begin position="157"/>
        <end position="172"/>
    </location>
</feature>
<gene>
    <name evidence="2" type="ORF">OFUS_LOCUS11314</name>
</gene>
<protein>
    <submittedName>
        <fullName evidence="2">Uncharacterized protein</fullName>
    </submittedName>
</protein>
<evidence type="ECO:0000256" key="1">
    <source>
        <dbReference type="SAM" id="MobiDB-lite"/>
    </source>
</evidence>
<feature type="region of interest" description="Disordered" evidence="1">
    <location>
        <begin position="150"/>
        <end position="172"/>
    </location>
</feature>
<organism evidence="2 3">
    <name type="scientific">Owenia fusiformis</name>
    <name type="common">Polychaete worm</name>
    <dbReference type="NCBI Taxonomy" id="6347"/>
    <lineage>
        <taxon>Eukaryota</taxon>
        <taxon>Metazoa</taxon>
        <taxon>Spiralia</taxon>
        <taxon>Lophotrochozoa</taxon>
        <taxon>Annelida</taxon>
        <taxon>Polychaeta</taxon>
        <taxon>Sedentaria</taxon>
        <taxon>Canalipalpata</taxon>
        <taxon>Sabellida</taxon>
        <taxon>Oweniida</taxon>
        <taxon>Oweniidae</taxon>
        <taxon>Owenia</taxon>
    </lineage>
</organism>
<name>A0A8S4NW55_OWEFU</name>
<evidence type="ECO:0000313" key="2">
    <source>
        <dbReference type="EMBL" id="CAH1785222.1"/>
    </source>
</evidence>
<dbReference type="EMBL" id="CAIIXF020000005">
    <property type="protein sequence ID" value="CAH1785222.1"/>
    <property type="molecule type" value="Genomic_DNA"/>
</dbReference>
<sequence>SSEIRAFCGGISAKENDSGEMRCKPRESQVEVHTLPQPTYYRYGSNQHAMKNSTKKEITFDGHYVACGSKVDTKKPLDRIDDNLLQCTEVFHQPASPPTYSDYSQSATSATPLIHQSNENMDLNKGGKNPGIVYCLDVYRKGKKGYEVSTGDLSYESAKSNNGTTTDHLSEE</sequence>